<gene>
    <name evidence="2" type="ORF">C1H46_013071</name>
</gene>
<evidence type="ECO:0000313" key="3">
    <source>
        <dbReference type="Proteomes" id="UP000315295"/>
    </source>
</evidence>
<reference evidence="2 3" key="1">
    <citation type="journal article" date="2019" name="G3 (Bethesda)">
        <title>Sequencing of a Wild Apple (Malus baccata) Genome Unravels the Differences Between Cultivated and Wild Apple Species Regarding Disease Resistance and Cold Tolerance.</title>
        <authorList>
            <person name="Chen X."/>
        </authorList>
    </citation>
    <scope>NUCLEOTIDE SEQUENCE [LARGE SCALE GENOMIC DNA]</scope>
    <source>
        <strain evidence="3">cv. Shandingzi</strain>
        <tissue evidence="2">Leaves</tissue>
    </source>
</reference>
<sequence length="150" mass="16777">MNKVIVTRLELINNNITPKPGSNISLTTDVSVKKFNVASFRYSNTTTTLYYHSVVVGEAHGPPGQAKAGWTMRMNITVVIITNRLTWTPNVRADMGSGWLTMSSYSRIPGRVKMLNIIKKHVVVKMNCTIAINISSRAIQEQKCKRKVNL</sequence>
<protein>
    <recommendedName>
        <fullName evidence="1">Late embryogenesis abundant protein LEA-2 subgroup domain-containing protein</fullName>
    </recommendedName>
</protein>
<organism evidence="2 3">
    <name type="scientific">Malus baccata</name>
    <name type="common">Siberian crab apple</name>
    <name type="synonym">Pyrus baccata</name>
    <dbReference type="NCBI Taxonomy" id="106549"/>
    <lineage>
        <taxon>Eukaryota</taxon>
        <taxon>Viridiplantae</taxon>
        <taxon>Streptophyta</taxon>
        <taxon>Embryophyta</taxon>
        <taxon>Tracheophyta</taxon>
        <taxon>Spermatophyta</taxon>
        <taxon>Magnoliopsida</taxon>
        <taxon>eudicotyledons</taxon>
        <taxon>Gunneridae</taxon>
        <taxon>Pentapetalae</taxon>
        <taxon>rosids</taxon>
        <taxon>fabids</taxon>
        <taxon>Rosales</taxon>
        <taxon>Rosaceae</taxon>
        <taxon>Amygdaloideae</taxon>
        <taxon>Maleae</taxon>
        <taxon>Malus</taxon>
    </lineage>
</organism>
<comment type="caution">
    <text evidence="2">The sequence shown here is derived from an EMBL/GenBank/DDBJ whole genome shotgun (WGS) entry which is preliminary data.</text>
</comment>
<feature type="domain" description="Late embryogenesis abundant protein LEA-2 subgroup" evidence="1">
    <location>
        <begin position="36"/>
        <end position="129"/>
    </location>
</feature>
<accession>A0A540MSH2</accession>
<evidence type="ECO:0000313" key="2">
    <source>
        <dbReference type="EMBL" id="TQE01310.1"/>
    </source>
</evidence>
<dbReference type="PANTHER" id="PTHR31852">
    <property type="entry name" value="LATE EMBRYOGENESIS ABUNDANT (LEA) HYDROXYPROLINE-RICH GLYCOPROTEIN FAMILY"/>
    <property type="match status" value="1"/>
</dbReference>
<proteinExistence type="predicted"/>
<evidence type="ECO:0000259" key="1">
    <source>
        <dbReference type="Pfam" id="PF03168"/>
    </source>
</evidence>
<name>A0A540MSH2_MALBA</name>
<dbReference type="Pfam" id="PF03168">
    <property type="entry name" value="LEA_2"/>
    <property type="match status" value="1"/>
</dbReference>
<dbReference type="STRING" id="106549.A0A540MSH2"/>
<dbReference type="Proteomes" id="UP000315295">
    <property type="component" value="Unassembled WGS sequence"/>
</dbReference>
<dbReference type="InterPro" id="IPR055301">
    <property type="entry name" value="Lea14-like_2"/>
</dbReference>
<dbReference type="InterPro" id="IPR004864">
    <property type="entry name" value="LEA_2"/>
</dbReference>
<dbReference type="EMBL" id="VIEB01000197">
    <property type="protein sequence ID" value="TQE01310.1"/>
    <property type="molecule type" value="Genomic_DNA"/>
</dbReference>
<keyword evidence="3" id="KW-1185">Reference proteome</keyword>
<dbReference type="AlphaFoldDB" id="A0A540MSH2"/>